<name>A0A645AL14_9ZZZZ</name>
<dbReference type="GO" id="GO:0019867">
    <property type="term" value="C:outer membrane"/>
    <property type="evidence" value="ECO:0007669"/>
    <property type="project" value="InterPro"/>
</dbReference>
<protein>
    <recommendedName>
        <fullName evidence="1">3D domain-containing protein</fullName>
    </recommendedName>
</protein>
<proteinExistence type="predicted"/>
<dbReference type="EMBL" id="VSSQ01014562">
    <property type="protein sequence ID" value="MPM53922.1"/>
    <property type="molecule type" value="Genomic_DNA"/>
</dbReference>
<dbReference type="AlphaFoldDB" id="A0A645AL14"/>
<evidence type="ECO:0000313" key="2">
    <source>
        <dbReference type="EMBL" id="MPM53922.1"/>
    </source>
</evidence>
<dbReference type="Pfam" id="PF06725">
    <property type="entry name" value="3D"/>
    <property type="match status" value="1"/>
</dbReference>
<feature type="domain" description="3D" evidence="1">
    <location>
        <begin position="226"/>
        <end position="294"/>
    </location>
</feature>
<comment type="caution">
    <text evidence="2">The sequence shown here is derived from an EMBL/GenBank/DDBJ whole genome shotgun (WGS) entry which is preliminary data.</text>
</comment>
<dbReference type="GO" id="GO:0009254">
    <property type="term" value="P:peptidoglycan turnover"/>
    <property type="evidence" value="ECO:0007669"/>
    <property type="project" value="InterPro"/>
</dbReference>
<dbReference type="InterPro" id="IPR036908">
    <property type="entry name" value="RlpA-like_sf"/>
</dbReference>
<dbReference type="InterPro" id="IPR010611">
    <property type="entry name" value="3D_dom"/>
</dbReference>
<organism evidence="2">
    <name type="scientific">bioreactor metagenome</name>
    <dbReference type="NCBI Taxonomy" id="1076179"/>
    <lineage>
        <taxon>unclassified sequences</taxon>
        <taxon>metagenomes</taxon>
        <taxon>ecological metagenomes</taxon>
    </lineage>
</organism>
<accession>A0A645AL14</accession>
<reference evidence="2" key="1">
    <citation type="submission" date="2019-08" db="EMBL/GenBank/DDBJ databases">
        <authorList>
            <person name="Kucharzyk K."/>
            <person name="Murdoch R.W."/>
            <person name="Higgins S."/>
            <person name="Loffler F."/>
        </authorList>
    </citation>
    <scope>NUCLEOTIDE SEQUENCE</scope>
</reference>
<evidence type="ECO:0000259" key="1">
    <source>
        <dbReference type="Pfam" id="PF06725"/>
    </source>
</evidence>
<dbReference type="GO" id="GO:0004553">
    <property type="term" value="F:hydrolase activity, hydrolyzing O-glycosyl compounds"/>
    <property type="evidence" value="ECO:0007669"/>
    <property type="project" value="InterPro"/>
</dbReference>
<dbReference type="SUPFAM" id="SSF50685">
    <property type="entry name" value="Barwin-like endoglucanases"/>
    <property type="match status" value="1"/>
</dbReference>
<gene>
    <name evidence="2" type="ORF">SDC9_100692</name>
</gene>
<sequence length="301" mass="32829">MEAYTLRVKQYSSNISVSKQSQTIPSSPSILSSGLVDTSNSRMEYEVTIEATYTAPASTEITFGFENINTSTQKLVSSNNVTVYADSNNTATATAIYHVLGTSNLTPVVTVSVYGTQSALYEPTINITTSASYDSTFLISGYVTALESDPSFSSSSVQITANIYQTSNTEVLILPKKFVDAINCEGDGRLTDGRYVHYNSTNNYTIYPSDWHVSGAAGKYLIPFESCAVDPSHIIMRNSTQKYANIFISGVNCYLTALDTGSAINDYIIDVYCGAITYDQLNAYSWGMSQQNVTLNSIYSY</sequence>